<feature type="domain" description="Alcohol dehydrogenase-like N-terminal" evidence="3">
    <location>
        <begin position="36"/>
        <end position="142"/>
    </location>
</feature>
<evidence type="ECO:0000256" key="1">
    <source>
        <dbReference type="ARBA" id="ARBA00023002"/>
    </source>
</evidence>
<dbReference type="EMBL" id="AWSU01000306">
    <property type="protein sequence ID" value="ERI74653.1"/>
    <property type="molecule type" value="Genomic_DNA"/>
</dbReference>
<dbReference type="InterPro" id="IPR013154">
    <property type="entry name" value="ADH-like_N"/>
</dbReference>
<dbReference type="Proteomes" id="UP000016491">
    <property type="component" value="Unassembled WGS sequence"/>
</dbReference>
<gene>
    <name evidence="4" type="ORF">CLOSYM_03797</name>
</gene>
<dbReference type="SUPFAM" id="SSF51735">
    <property type="entry name" value="NAD(P)-binding Rossmann-fold domains"/>
    <property type="match status" value="1"/>
</dbReference>
<comment type="caution">
    <text evidence="4">The sequence shown here is derived from an EMBL/GenBank/DDBJ whole genome shotgun (WGS) entry which is preliminary data.</text>
</comment>
<feature type="domain" description="Alcohol dehydrogenase-like C-terminal" evidence="2">
    <location>
        <begin position="180"/>
        <end position="305"/>
    </location>
</feature>
<accession>A0ABC9TTE4</accession>
<dbReference type="Pfam" id="PF08240">
    <property type="entry name" value="ADH_N"/>
    <property type="match status" value="1"/>
</dbReference>
<dbReference type="GO" id="GO:0016491">
    <property type="term" value="F:oxidoreductase activity"/>
    <property type="evidence" value="ECO:0007669"/>
    <property type="project" value="UniProtKB-KW"/>
</dbReference>
<sequence length="348" mass="38210">MWTHNDNVKGEGMKALVYLGAKHVEVKEVPEARKREGAVMVRIKYCGICGSDIGIYMGTHPRAKAPLILGHEFLGIVEEDGRKFKKGDRVTAFPLLSCGECLACRTGNAHVCNSLGLIGIDTDGGICERLYADEDILFRIPDGVSDKAAAVIEPLAVILRAVHQAEFKARDTAVIIGAGPIGMLTGIVLKNIGASKVFISDIFEKRLEIAETLGLTPVNPLKENLNDVVKAGTDGEGCDVLFECSGSEQAAKEMTEITRVSGTICMVSIHKHLHEVDLRQLNFKEQWMIGTRVYTKEEFRQAVEYCKELEKELEQIVTHIVPLEDSAKVFDMIADPELGTIKVVIDCM</sequence>
<dbReference type="PANTHER" id="PTHR43401">
    <property type="entry name" value="L-THREONINE 3-DEHYDROGENASE"/>
    <property type="match status" value="1"/>
</dbReference>
<organism evidence="4 5">
    <name type="scientific">[Clostridium] symbiosum ATCC 14940</name>
    <dbReference type="NCBI Taxonomy" id="411472"/>
    <lineage>
        <taxon>Bacteria</taxon>
        <taxon>Bacillati</taxon>
        <taxon>Bacillota</taxon>
        <taxon>Clostridia</taxon>
        <taxon>Lachnospirales</taxon>
        <taxon>Lachnospiraceae</taxon>
        <taxon>Otoolea</taxon>
    </lineage>
</organism>
<evidence type="ECO:0000313" key="5">
    <source>
        <dbReference type="Proteomes" id="UP000016491"/>
    </source>
</evidence>
<dbReference type="SUPFAM" id="SSF50129">
    <property type="entry name" value="GroES-like"/>
    <property type="match status" value="1"/>
</dbReference>
<evidence type="ECO:0000313" key="4">
    <source>
        <dbReference type="EMBL" id="ERI74653.1"/>
    </source>
</evidence>
<evidence type="ECO:0000259" key="2">
    <source>
        <dbReference type="Pfam" id="PF00107"/>
    </source>
</evidence>
<evidence type="ECO:0000259" key="3">
    <source>
        <dbReference type="Pfam" id="PF08240"/>
    </source>
</evidence>
<dbReference type="Pfam" id="PF00107">
    <property type="entry name" value="ADH_zinc_N"/>
    <property type="match status" value="1"/>
</dbReference>
<protein>
    <submittedName>
        <fullName evidence="4">GroES-like protein</fullName>
    </submittedName>
</protein>
<dbReference type="InterPro" id="IPR036291">
    <property type="entry name" value="NAD(P)-bd_dom_sf"/>
</dbReference>
<dbReference type="InterPro" id="IPR050129">
    <property type="entry name" value="Zn_alcohol_dh"/>
</dbReference>
<dbReference type="InterPro" id="IPR011032">
    <property type="entry name" value="GroES-like_sf"/>
</dbReference>
<dbReference type="AlphaFoldDB" id="A0ABC9TTE4"/>
<keyword evidence="1" id="KW-0560">Oxidoreductase</keyword>
<dbReference type="Gene3D" id="3.40.50.720">
    <property type="entry name" value="NAD(P)-binding Rossmann-like Domain"/>
    <property type="match status" value="1"/>
</dbReference>
<proteinExistence type="predicted"/>
<dbReference type="Gene3D" id="3.90.180.10">
    <property type="entry name" value="Medium-chain alcohol dehydrogenases, catalytic domain"/>
    <property type="match status" value="1"/>
</dbReference>
<dbReference type="PANTHER" id="PTHR43401:SF2">
    <property type="entry name" value="L-THREONINE 3-DEHYDROGENASE"/>
    <property type="match status" value="1"/>
</dbReference>
<dbReference type="InterPro" id="IPR013149">
    <property type="entry name" value="ADH-like_C"/>
</dbReference>
<name>A0ABC9TTE4_CLOSY</name>
<reference evidence="4 5" key="1">
    <citation type="submission" date="2013-07" db="EMBL/GenBank/DDBJ databases">
        <authorList>
            <person name="Weinstock G."/>
            <person name="Sodergren E."/>
            <person name="Wylie T."/>
            <person name="Fulton L."/>
            <person name="Fulton R."/>
            <person name="Fronick C."/>
            <person name="O'Laughlin M."/>
            <person name="Godfrey J."/>
            <person name="Miner T."/>
            <person name="Herter B."/>
            <person name="Appelbaum E."/>
            <person name="Cordes M."/>
            <person name="Lek S."/>
            <person name="Wollam A."/>
            <person name="Pepin K.H."/>
            <person name="Palsikar V.B."/>
            <person name="Mitreva M."/>
            <person name="Wilson R.K."/>
        </authorList>
    </citation>
    <scope>NUCLEOTIDE SEQUENCE [LARGE SCALE GENOMIC DNA]</scope>
    <source>
        <strain evidence="4 5">ATCC 14940</strain>
    </source>
</reference>